<dbReference type="Proteomes" id="UP000695000">
    <property type="component" value="Unplaced"/>
</dbReference>
<dbReference type="InterPro" id="IPR001604">
    <property type="entry name" value="Endo_G_ENPP1-like_dom"/>
</dbReference>
<feature type="signal peptide" evidence="4">
    <location>
        <begin position="1"/>
        <end position="17"/>
    </location>
</feature>
<dbReference type="GeneID" id="108566704"/>
<evidence type="ECO:0000256" key="1">
    <source>
        <dbReference type="ARBA" id="ARBA00010052"/>
    </source>
</evidence>
<dbReference type="PANTHER" id="PTHR13966">
    <property type="entry name" value="ENDONUCLEASE RELATED"/>
    <property type="match status" value="1"/>
</dbReference>
<name>A0ABM1N5W1_NICVS</name>
<dbReference type="RefSeq" id="XP_017782211.1">
    <property type="nucleotide sequence ID" value="XM_017926722.1"/>
</dbReference>
<keyword evidence="3" id="KW-0378">Hydrolase</keyword>
<feature type="chain" id="PRO_5046530905" evidence="4">
    <location>
        <begin position="18"/>
        <end position="401"/>
    </location>
</feature>
<comment type="similarity">
    <text evidence="1">Belongs to the DNA/RNA non-specific endonuclease family.</text>
</comment>
<evidence type="ECO:0000313" key="7">
    <source>
        <dbReference type="RefSeq" id="XP_017782211.1"/>
    </source>
</evidence>
<gene>
    <name evidence="7" type="primary">LOC108566704</name>
</gene>
<dbReference type="InterPro" id="IPR044925">
    <property type="entry name" value="His-Me_finger_sf"/>
</dbReference>
<organism evidence="6 7">
    <name type="scientific">Nicrophorus vespilloides</name>
    <name type="common">Boreal carrion beetle</name>
    <dbReference type="NCBI Taxonomy" id="110193"/>
    <lineage>
        <taxon>Eukaryota</taxon>
        <taxon>Metazoa</taxon>
        <taxon>Ecdysozoa</taxon>
        <taxon>Arthropoda</taxon>
        <taxon>Hexapoda</taxon>
        <taxon>Insecta</taxon>
        <taxon>Pterygota</taxon>
        <taxon>Neoptera</taxon>
        <taxon>Endopterygota</taxon>
        <taxon>Coleoptera</taxon>
        <taxon>Polyphaga</taxon>
        <taxon>Staphyliniformia</taxon>
        <taxon>Silphidae</taxon>
        <taxon>Nicrophorinae</taxon>
        <taxon>Nicrophorus</taxon>
    </lineage>
</organism>
<dbReference type="InterPro" id="IPR044929">
    <property type="entry name" value="DNA/RNA_non-sp_Endonuclease_sf"/>
</dbReference>
<evidence type="ECO:0000256" key="2">
    <source>
        <dbReference type="ARBA" id="ARBA00022722"/>
    </source>
</evidence>
<keyword evidence="3" id="KW-0255">Endonuclease</keyword>
<sequence length="401" mass="44856">MWRLIAIVSLSLPFIDAAGCRVSINNGLGNPQALILDPKKTEGAEAFFLPTDGDVIEFKENQSVLFACPGGKLIVGETNMNVKEAEGKCKSNKFEVLSNTVRMNEINCTRMPAHKARYTGNSCLGKFKEIEAGFQLEERFVRVIKICFDYVSQNAIYSEFNLTRTIDGYQVAFPRPDFTEDGFYDVGATNVNNLYTRNTQRKTINALLGLPPDSNKYVAASGNFYLARGHLTAKADFLYGSQQRVTFKYVNVMPQWQTLNGNNWNALEADVRTFAADKGLDLIVYTGGHGVSTLPDAETGEQTELYLYVDGKRNGIAVPRFFWKVIYEKSTKAGLAFVAVNNPYDLDLEANTLCESVCDQADWLTWKNDNVEKGYGYCCDVNELRKIIRTIPDFPVTSLLV</sequence>
<keyword evidence="2" id="KW-0540">Nuclease</keyword>
<dbReference type="PANTHER" id="PTHR13966:SF19">
    <property type="entry name" value="NUCLEASE EXOG, MITOCHONDRIAL"/>
    <property type="match status" value="1"/>
</dbReference>
<proteinExistence type="inferred from homology"/>
<dbReference type="SUPFAM" id="SSF54060">
    <property type="entry name" value="His-Me finger endonucleases"/>
    <property type="match status" value="1"/>
</dbReference>
<evidence type="ECO:0000259" key="5">
    <source>
        <dbReference type="SMART" id="SM00892"/>
    </source>
</evidence>
<evidence type="ECO:0000256" key="4">
    <source>
        <dbReference type="SAM" id="SignalP"/>
    </source>
</evidence>
<evidence type="ECO:0000256" key="3">
    <source>
        <dbReference type="ARBA" id="ARBA00022759"/>
    </source>
</evidence>
<dbReference type="Pfam" id="PF01223">
    <property type="entry name" value="Endonuclease_NS"/>
    <property type="match status" value="1"/>
</dbReference>
<dbReference type="Gene3D" id="3.40.570.10">
    <property type="entry name" value="Extracellular Endonuclease, subunit A"/>
    <property type="match status" value="1"/>
</dbReference>
<dbReference type="InterPro" id="IPR040255">
    <property type="entry name" value="Non-specific_endonuclease"/>
</dbReference>
<evidence type="ECO:0000313" key="6">
    <source>
        <dbReference type="Proteomes" id="UP000695000"/>
    </source>
</evidence>
<keyword evidence="4" id="KW-0732">Signal</keyword>
<accession>A0ABM1N5W1</accession>
<feature type="domain" description="DNA/RNA non-specific endonuclease/pyrophosphatase/phosphodiesterase" evidence="5">
    <location>
        <begin position="140"/>
        <end position="384"/>
    </location>
</feature>
<reference evidence="7" key="1">
    <citation type="submission" date="2025-08" db="UniProtKB">
        <authorList>
            <consortium name="RefSeq"/>
        </authorList>
    </citation>
    <scope>IDENTIFICATION</scope>
    <source>
        <tissue evidence="7">Whole Larva</tissue>
    </source>
</reference>
<dbReference type="SMART" id="SM00892">
    <property type="entry name" value="Endonuclease_NS"/>
    <property type="match status" value="1"/>
</dbReference>
<protein>
    <submittedName>
        <fullName evidence="7">Uncharacterized protein LOC108566704</fullName>
    </submittedName>
</protein>
<keyword evidence="6" id="KW-1185">Reference proteome</keyword>